<keyword evidence="3" id="KW-0238">DNA-binding</keyword>
<dbReference type="GO" id="GO:0006355">
    <property type="term" value="P:regulation of DNA-templated transcription"/>
    <property type="evidence" value="ECO:0007669"/>
    <property type="project" value="InterPro"/>
</dbReference>
<dbReference type="RefSeq" id="WP_068000504.1">
    <property type="nucleotide sequence ID" value="NZ_QQBC01000003.1"/>
</dbReference>
<dbReference type="GO" id="GO:0003677">
    <property type="term" value="F:DNA binding"/>
    <property type="evidence" value="ECO:0007669"/>
    <property type="project" value="UniProtKB-KW"/>
</dbReference>
<dbReference type="InterPro" id="IPR016032">
    <property type="entry name" value="Sig_transdc_resp-reg_C-effctor"/>
</dbReference>
<comment type="caution">
    <text evidence="8">The sequence shown here is derived from an EMBL/GenBank/DDBJ whole genome shotgun (WGS) entry which is preliminary data.</text>
</comment>
<feature type="domain" description="Response regulatory" evidence="7">
    <location>
        <begin position="3"/>
        <end position="120"/>
    </location>
</feature>
<dbReference type="SMART" id="SM00421">
    <property type="entry name" value="HTH_LUXR"/>
    <property type="match status" value="1"/>
</dbReference>
<reference evidence="8 9" key="1">
    <citation type="submission" date="2018-07" db="EMBL/GenBank/DDBJ databases">
        <title>Genomic Encyclopedia of Type Strains, Phase IV (KMG-IV): sequencing the most valuable type-strain genomes for metagenomic binning, comparative biology and taxonomic classification.</title>
        <authorList>
            <person name="Goeker M."/>
        </authorList>
    </citation>
    <scope>NUCLEOTIDE SEQUENCE [LARGE SCALE GENOMIC DNA]</scope>
    <source>
        <strain evidence="8 9">DSM 44290</strain>
    </source>
</reference>
<dbReference type="SMART" id="SM00448">
    <property type="entry name" value="REC"/>
    <property type="match status" value="1"/>
</dbReference>
<dbReference type="PROSITE" id="PS50043">
    <property type="entry name" value="HTH_LUXR_2"/>
    <property type="match status" value="1"/>
</dbReference>
<organism evidence="8 9">
    <name type="scientific">Nocardia pseudobrasiliensis</name>
    <dbReference type="NCBI Taxonomy" id="45979"/>
    <lineage>
        <taxon>Bacteria</taxon>
        <taxon>Bacillati</taxon>
        <taxon>Actinomycetota</taxon>
        <taxon>Actinomycetes</taxon>
        <taxon>Mycobacteriales</taxon>
        <taxon>Nocardiaceae</taxon>
        <taxon>Nocardia</taxon>
    </lineage>
</organism>
<dbReference type="Proteomes" id="UP000254869">
    <property type="component" value="Unassembled WGS sequence"/>
</dbReference>
<dbReference type="InterPro" id="IPR011006">
    <property type="entry name" value="CheY-like_superfamily"/>
</dbReference>
<proteinExistence type="predicted"/>
<dbReference type="Gene3D" id="3.40.50.2300">
    <property type="match status" value="1"/>
</dbReference>
<dbReference type="PANTHER" id="PTHR43214:SF24">
    <property type="entry name" value="TRANSCRIPTIONAL REGULATORY PROTEIN NARL-RELATED"/>
    <property type="match status" value="1"/>
</dbReference>
<evidence type="ECO:0000256" key="2">
    <source>
        <dbReference type="ARBA" id="ARBA00023015"/>
    </source>
</evidence>
<evidence type="ECO:0000259" key="7">
    <source>
        <dbReference type="PROSITE" id="PS50110"/>
    </source>
</evidence>
<dbReference type="SUPFAM" id="SSF52172">
    <property type="entry name" value="CheY-like"/>
    <property type="match status" value="1"/>
</dbReference>
<name>A0A370I9I7_9NOCA</name>
<dbReference type="InterPro" id="IPR058245">
    <property type="entry name" value="NreC/VraR/RcsB-like_REC"/>
</dbReference>
<dbReference type="PROSITE" id="PS50110">
    <property type="entry name" value="RESPONSE_REGULATORY"/>
    <property type="match status" value="1"/>
</dbReference>
<evidence type="ECO:0000313" key="9">
    <source>
        <dbReference type="Proteomes" id="UP000254869"/>
    </source>
</evidence>
<protein>
    <submittedName>
        <fullName evidence="8">LuxR family two component transcriptional regulator</fullName>
    </submittedName>
</protein>
<dbReference type="SUPFAM" id="SSF46894">
    <property type="entry name" value="C-terminal effector domain of the bipartite response regulators"/>
    <property type="match status" value="1"/>
</dbReference>
<dbReference type="EMBL" id="QQBC01000003">
    <property type="protein sequence ID" value="RDI67377.1"/>
    <property type="molecule type" value="Genomic_DNA"/>
</dbReference>
<keyword evidence="9" id="KW-1185">Reference proteome</keyword>
<dbReference type="InterPro" id="IPR000792">
    <property type="entry name" value="Tscrpt_reg_LuxR_C"/>
</dbReference>
<dbReference type="PROSITE" id="PS00622">
    <property type="entry name" value="HTH_LUXR_1"/>
    <property type="match status" value="1"/>
</dbReference>
<evidence type="ECO:0000256" key="3">
    <source>
        <dbReference type="ARBA" id="ARBA00023125"/>
    </source>
</evidence>
<dbReference type="Pfam" id="PF00072">
    <property type="entry name" value="Response_reg"/>
    <property type="match status" value="1"/>
</dbReference>
<keyword evidence="4" id="KW-0804">Transcription</keyword>
<evidence type="ECO:0000313" key="8">
    <source>
        <dbReference type="EMBL" id="RDI67377.1"/>
    </source>
</evidence>
<dbReference type="STRING" id="1210086.GCA_001613105_04358"/>
<feature type="domain" description="HTH luxR-type" evidence="6">
    <location>
        <begin position="149"/>
        <end position="214"/>
    </location>
</feature>
<evidence type="ECO:0000256" key="1">
    <source>
        <dbReference type="ARBA" id="ARBA00022553"/>
    </source>
</evidence>
<accession>A0A370I9I7</accession>
<gene>
    <name evidence="8" type="ORF">DFR76_103448</name>
</gene>
<keyword evidence="1 5" id="KW-0597">Phosphoprotein</keyword>
<dbReference type="PANTHER" id="PTHR43214">
    <property type="entry name" value="TWO-COMPONENT RESPONSE REGULATOR"/>
    <property type="match status" value="1"/>
</dbReference>
<dbReference type="CDD" id="cd06170">
    <property type="entry name" value="LuxR_C_like"/>
    <property type="match status" value="1"/>
</dbReference>
<dbReference type="PRINTS" id="PR00038">
    <property type="entry name" value="HTHLUXR"/>
</dbReference>
<feature type="modified residue" description="4-aspartylphosphate" evidence="5">
    <location>
        <position position="54"/>
    </location>
</feature>
<sequence length="223" mass="23943">MISVLVVDDLPLIRAGLVTLLNADPDLSVAGEAGDGERAVALAAQTKPDVVVMDIRMPGVNGIAATRRILAECDPRPRILVLTTFDLDEYVFQALRAGASGFILKDSEPERLLGAIRSIAEGDMLFAPTVTRRLIENYLRQGESAEPALCPELEALTTREREILRLVGTGAGNNDIARRLSISEGTVKTHVNRVMTKLELNSRAQAVVAAYESGLVTPRCPGG</sequence>
<dbReference type="GO" id="GO:0000160">
    <property type="term" value="P:phosphorelay signal transduction system"/>
    <property type="evidence" value="ECO:0007669"/>
    <property type="project" value="InterPro"/>
</dbReference>
<dbReference type="InterPro" id="IPR039420">
    <property type="entry name" value="WalR-like"/>
</dbReference>
<dbReference type="CDD" id="cd17535">
    <property type="entry name" value="REC_NarL-like"/>
    <property type="match status" value="1"/>
</dbReference>
<dbReference type="InterPro" id="IPR001789">
    <property type="entry name" value="Sig_transdc_resp-reg_receiver"/>
</dbReference>
<evidence type="ECO:0000256" key="5">
    <source>
        <dbReference type="PROSITE-ProRule" id="PRU00169"/>
    </source>
</evidence>
<dbReference type="Pfam" id="PF00196">
    <property type="entry name" value="GerE"/>
    <property type="match status" value="1"/>
</dbReference>
<evidence type="ECO:0000259" key="6">
    <source>
        <dbReference type="PROSITE" id="PS50043"/>
    </source>
</evidence>
<keyword evidence="2" id="KW-0805">Transcription regulation</keyword>
<dbReference type="AlphaFoldDB" id="A0A370I9I7"/>
<evidence type="ECO:0000256" key="4">
    <source>
        <dbReference type="ARBA" id="ARBA00023163"/>
    </source>
</evidence>